<comment type="caution">
    <text evidence="1">The sequence shown here is derived from an EMBL/GenBank/DDBJ whole genome shotgun (WGS) entry which is preliminary data.</text>
</comment>
<evidence type="ECO:0000313" key="2">
    <source>
        <dbReference type="Proteomes" id="UP000324222"/>
    </source>
</evidence>
<evidence type="ECO:0000313" key="1">
    <source>
        <dbReference type="EMBL" id="MPC22705.1"/>
    </source>
</evidence>
<dbReference type="Proteomes" id="UP000324222">
    <property type="component" value="Unassembled WGS sequence"/>
</dbReference>
<accession>A0A5B7DNE2</accession>
<dbReference type="AlphaFoldDB" id="A0A5B7DNE2"/>
<protein>
    <submittedName>
        <fullName evidence="1">Uncharacterized protein</fullName>
    </submittedName>
</protein>
<sequence>MNLSDDGDRFRLQILRLCLHTKTKTTRLATSPQPASTCIGSTTNHERIRARFLACLARLSFAIHCITFRAAYLCRSVASMLVYIVGLCWREVTTESDDETPSVCDRPQPKYCRFSEKRRKK</sequence>
<gene>
    <name evidence="1" type="ORF">E2C01_015726</name>
</gene>
<name>A0A5B7DNE2_PORTR</name>
<organism evidence="1 2">
    <name type="scientific">Portunus trituberculatus</name>
    <name type="common">Swimming crab</name>
    <name type="synonym">Neptunus trituberculatus</name>
    <dbReference type="NCBI Taxonomy" id="210409"/>
    <lineage>
        <taxon>Eukaryota</taxon>
        <taxon>Metazoa</taxon>
        <taxon>Ecdysozoa</taxon>
        <taxon>Arthropoda</taxon>
        <taxon>Crustacea</taxon>
        <taxon>Multicrustacea</taxon>
        <taxon>Malacostraca</taxon>
        <taxon>Eumalacostraca</taxon>
        <taxon>Eucarida</taxon>
        <taxon>Decapoda</taxon>
        <taxon>Pleocyemata</taxon>
        <taxon>Brachyura</taxon>
        <taxon>Eubrachyura</taxon>
        <taxon>Portunoidea</taxon>
        <taxon>Portunidae</taxon>
        <taxon>Portuninae</taxon>
        <taxon>Portunus</taxon>
    </lineage>
</organism>
<keyword evidence="2" id="KW-1185">Reference proteome</keyword>
<dbReference type="EMBL" id="VSRR010001116">
    <property type="protein sequence ID" value="MPC22705.1"/>
    <property type="molecule type" value="Genomic_DNA"/>
</dbReference>
<reference evidence="1 2" key="1">
    <citation type="submission" date="2019-05" db="EMBL/GenBank/DDBJ databases">
        <title>Another draft genome of Portunus trituberculatus and its Hox gene families provides insights of decapod evolution.</title>
        <authorList>
            <person name="Jeong J.-H."/>
            <person name="Song I."/>
            <person name="Kim S."/>
            <person name="Choi T."/>
            <person name="Kim D."/>
            <person name="Ryu S."/>
            <person name="Kim W."/>
        </authorList>
    </citation>
    <scope>NUCLEOTIDE SEQUENCE [LARGE SCALE GENOMIC DNA]</scope>
    <source>
        <tissue evidence="1">Muscle</tissue>
    </source>
</reference>
<proteinExistence type="predicted"/>